<dbReference type="EMBL" id="JAPQKO010000006">
    <property type="protein sequence ID" value="KAJ5155633.1"/>
    <property type="molecule type" value="Genomic_DNA"/>
</dbReference>
<feature type="domain" description="Tyrosine specific protein phosphatases" evidence="4">
    <location>
        <begin position="271"/>
        <end position="352"/>
    </location>
</feature>
<feature type="compositionally biased region" description="Polar residues" evidence="2">
    <location>
        <begin position="407"/>
        <end position="423"/>
    </location>
</feature>
<reference evidence="5" key="2">
    <citation type="journal article" date="2023" name="IMA Fungus">
        <title>Comparative genomic study of the Penicillium genus elucidates a diverse pangenome and 15 lateral gene transfer events.</title>
        <authorList>
            <person name="Petersen C."/>
            <person name="Sorensen T."/>
            <person name="Nielsen M.R."/>
            <person name="Sondergaard T.E."/>
            <person name="Sorensen J.L."/>
            <person name="Fitzpatrick D.A."/>
            <person name="Frisvad J.C."/>
            <person name="Nielsen K.L."/>
        </authorList>
    </citation>
    <scope>NUCLEOTIDE SEQUENCE</scope>
    <source>
        <strain evidence="5">IBT 21917</strain>
    </source>
</reference>
<dbReference type="SMART" id="SM00194">
    <property type="entry name" value="PTPc"/>
    <property type="match status" value="1"/>
</dbReference>
<feature type="region of interest" description="Disordered" evidence="2">
    <location>
        <begin position="1"/>
        <end position="45"/>
    </location>
</feature>
<evidence type="ECO:0000256" key="1">
    <source>
        <dbReference type="ARBA" id="ARBA00009649"/>
    </source>
</evidence>
<dbReference type="SMART" id="SM00404">
    <property type="entry name" value="PTPc_motif"/>
    <property type="match status" value="1"/>
</dbReference>
<dbReference type="CDD" id="cd18533">
    <property type="entry name" value="PTP_fungal"/>
    <property type="match status" value="1"/>
</dbReference>
<comment type="similarity">
    <text evidence="1">Belongs to the protein-tyrosine phosphatase family. Non-receptor class subfamily.</text>
</comment>
<dbReference type="PROSITE" id="PS50056">
    <property type="entry name" value="TYR_PHOSPHATASE_2"/>
    <property type="match status" value="1"/>
</dbReference>
<dbReference type="GO" id="GO:0004725">
    <property type="term" value="F:protein tyrosine phosphatase activity"/>
    <property type="evidence" value="ECO:0007669"/>
    <property type="project" value="InterPro"/>
</dbReference>
<protein>
    <submittedName>
        <fullName evidence="5">Uncharacterized protein</fullName>
    </submittedName>
</protein>
<dbReference type="InterPro" id="IPR050348">
    <property type="entry name" value="Protein-Tyr_Phosphatase"/>
</dbReference>
<dbReference type="Gene3D" id="3.90.190.10">
    <property type="entry name" value="Protein tyrosine phosphatase superfamily"/>
    <property type="match status" value="1"/>
</dbReference>
<gene>
    <name evidence="5" type="ORF">N7492_008436</name>
</gene>
<evidence type="ECO:0000256" key="2">
    <source>
        <dbReference type="SAM" id="MobiDB-lite"/>
    </source>
</evidence>
<dbReference type="PRINTS" id="PR00700">
    <property type="entry name" value="PRTYPHPHTASE"/>
</dbReference>
<dbReference type="PANTHER" id="PTHR19134:SF449">
    <property type="entry name" value="TYROSINE-PROTEIN PHOSPHATASE 1"/>
    <property type="match status" value="1"/>
</dbReference>
<reference evidence="5" key="1">
    <citation type="submission" date="2022-11" db="EMBL/GenBank/DDBJ databases">
        <authorList>
            <person name="Petersen C."/>
        </authorList>
    </citation>
    <scope>NUCLEOTIDE SEQUENCE</scope>
    <source>
        <strain evidence="5">IBT 21917</strain>
    </source>
</reference>
<evidence type="ECO:0000313" key="5">
    <source>
        <dbReference type="EMBL" id="KAJ5155633.1"/>
    </source>
</evidence>
<accession>A0A9W9HPP9</accession>
<name>A0A9W9HPP9_9EURO</name>
<dbReference type="PROSITE" id="PS50055">
    <property type="entry name" value="TYR_PHOSPHATASE_PTP"/>
    <property type="match status" value="1"/>
</dbReference>
<evidence type="ECO:0000259" key="3">
    <source>
        <dbReference type="PROSITE" id="PS50055"/>
    </source>
</evidence>
<dbReference type="InterPro" id="IPR003595">
    <property type="entry name" value="Tyr_Pase_cat"/>
</dbReference>
<dbReference type="Pfam" id="PF00102">
    <property type="entry name" value="Y_phosphatase"/>
    <property type="match status" value="1"/>
</dbReference>
<dbReference type="InterPro" id="IPR016130">
    <property type="entry name" value="Tyr_Pase_AS"/>
</dbReference>
<evidence type="ECO:0000259" key="4">
    <source>
        <dbReference type="PROSITE" id="PS50056"/>
    </source>
</evidence>
<organism evidence="5 6">
    <name type="scientific">Penicillium capsulatum</name>
    <dbReference type="NCBI Taxonomy" id="69766"/>
    <lineage>
        <taxon>Eukaryota</taxon>
        <taxon>Fungi</taxon>
        <taxon>Dikarya</taxon>
        <taxon>Ascomycota</taxon>
        <taxon>Pezizomycotina</taxon>
        <taxon>Eurotiomycetes</taxon>
        <taxon>Eurotiomycetidae</taxon>
        <taxon>Eurotiales</taxon>
        <taxon>Aspergillaceae</taxon>
        <taxon>Penicillium</taxon>
    </lineage>
</organism>
<dbReference type="InterPro" id="IPR029021">
    <property type="entry name" value="Prot-tyrosine_phosphatase-like"/>
</dbReference>
<feature type="domain" description="Tyrosine-protein phosphatase" evidence="3">
    <location>
        <begin position="57"/>
        <end position="361"/>
    </location>
</feature>
<dbReference type="OrthoDB" id="10253954at2759"/>
<dbReference type="PROSITE" id="PS00383">
    <property type="entry name" value="TYR_PHOSPHATASE_1"/>
    <property type="match status" value="1"/>
</dbReference>
<dbReference type="Proteomes" id="UP001146351">
    <property type="component" value="Unassembled WGS sequence"/>
</dbReference>
<keyword evidence="6" id="KW-1185">Reference proteome</keyword>
<dbReference type="FunFam" id="3.90.190.10:FF:000106">
    <property type="entry name" value="Protein-tyrosine phosphatase 2"/>
    <property type="match status" value="1"/>
</dbReference>
<evidence type="ECO:0000313" key="6">
    <source>
        <dbReference type="Proteomes" id="UP001146351"/>
    </source>
</evidence>
<dbReference type="AlphaFoldDB" id="A0A9W9HPP9"/>
<comment type="caution">
    <text evidence="5">The sequence shown here is derived from an EMBL/GenBank/DDBJ whole genome shotgun (WGS) entry which is preliminary data.</text>
</comment>
<sequence length="423" mass="47137">MAHPSIKIDTNVQSSKRGLPADIDAGPEFGGEQGNPRLDAGNTKDVPPFLCQSVSEIHDKFEDLEWMQRTRLAEGMLSNDPAHPFALETEPEVKARNRYVNVQAWANCRVHLRVPDGECDFINASPITLTDSVTKAERRYIATQGPKLGHLSHFWHMVFHESKEVGVIVMLTQTFEAGREKCSQYFPLDLDQPTLTLTTDELDPMPTDKTHTPDDSRIFGKVTLLESSFDVTSQSDIRKLELTIGSESKIVWHFLFAGWADYSKPEGSGRQALLDLAKISASKCSPDNPRVVHCSAGVGRTGTFIALDHLLCELEAGQLSQTNDPEADPVFETVNQMREQRMMMVYNELQMQFIYEVLREQIDAKLGKTYESPASPDEARSAKVAKLSDQANYLPASKPELEAVPDQVSTPTRSWSGTPDVSE</sequence>
<dbReference type="SUPFAM" id="SSF52799">
    <property type="entry name" value="(Phosphotyrosine protein) phosphatases II"/>
    <property type="match status" value="1"/>
</dbReference>
<feature type="region of interest" description="Disordered" evidence="2">
    <location>
        <begin position="395"/>
        <end position="423"/>
    </location>
</feature>
<proteinExistence type="inferred from homology"/>
<dbReference type="PANTHER" id="PTHR19134">
    <property type="entry name" value="RECEPTOR-TYPE TYROSINE-PROTEIN PHOSPHATASE"/>
    <property type="match status" value="1"/>
</dbReference>
<dbReference type="InterPro" id="IPR000242">
    <property type="entry name" value="PTP_cat"/>
</dbReference>
<dbReference type="InterPro" id="IPR000387">
    <property type="entry name" value="Tyr_Pase_dom"/>
</dbReference>